<feature type="domain" description="NusG-like N-terminal" evidence="2">
    <location>
        <begin position="4"/>
        <end position="101"/>
    </location>
</feature>
<dbReference type="Gene3D" id="3.30.70.940">
    <property type="entry name" value="NusG, N-terminal domain"/>
    <property type="match status" value="1"/>
</dbReference>
<dbReference type="InterPro" id="IPR006645">
    <property type="entry name" value="NGN-like_dom"/>
</dbReference>
<sequence>MKNQKQWIAIYTRPKWEKKVNQFLVQQGIESFCPLIKTKRQWADRKKIVEIPLFSSYVFAEVNHSEQYQVEQAAGVVGVVYHCGKPAIITEAEINRIKTLLREDYPELESISFDQIGLGHRIKVKTGVLSDWQGEVIMVKGKSVVMVLEQFNCALIAKVDVSQQNLILA</sequence>
<dbReference type="EMBL" id="CP002584">
    <property type="protein sequence ID" value="ADZ78580.1"/>
    <property type="molecule type" value="Genomic_DNA"/>
</dbReference>
<evidence type="ECO:0000313" key="3">
    <source>
        <dbReference type="EMBL" id="ADZ78580.1"/>
    </source>
</evidence>
<dbReference type="SMART" id="SM00738">
    <property type="entry name" value="NGN"/>
    <property type="match status" value="1"/>
</dbReference>
<dbReference type="SUPFAM" id="SSF82679">
    <property type="entry name" value="N-utilization substance G protein NusG, N-terminal domain"/>
    <property type="match status" value="1"/>
</dbReference>
<dbReference type="HOGENOM" id="CLU_067287_5_1_10"/>
<accession>F4CB13</accession>
<reference evidence="3" key="1">
    <citation type="submission" date="2011-03" db="EMBL/GenBank/DDBJ databases">
        <title>Complete sequence of Sphingobacterium sp. 21.</title>
        <authorList>
            <consortium name="US DOE Joint Genome Institute"/>
            <person name="Lucas S."/>
            <person name="Copeland A."/>
            <person name="Lapidus A."/>
            <person name="Cheng J.-F."/>
            <person name="Goodwin L."/>
            <person name="Pitluck S."/>
            <person name="Davenport K."/>
            <person name="Detter J.C."/>
            <person name="Han C."/>
            <person name="Tapia R."/>
            <person name="Land M."/>
            <person name="Hauser L."/>
            <person name="Kyrpides N."/>
            <person name="Ivanova N."/>
            <person name="Ovchinnikova G."/>
            <person name="Pagani I."/>
            <person name="Siebers A.K."/>
            <person name="Allgaier M."/>
            <person name="Thelen M.P."/>
            <person name="Hugenholtz P."/>
            <person name="Woyke T."/>
        </authorList>
    </citation>
    <scope>NUCLEOTIDE SEQUENCE</scope>
    <source>
        <strain evidence="3">21</strain>
    </source>
</reference>
<dbReference type="OrthoDB" id="9796143at2"/>
<gene>
    <name evidence="3" type="ordered locus">Sph21_2020</name>
</gene>
<dbReference type="PATRIC" id="fig|743722.3.peg.2156"/>
<dbReference type="CDD" id="cd09895">
    <property type="entry name" value="NGN_SP_UpxY"/>
    <property type="match status" value="1"/>
</dbReference>
<dbReference type="GO" id="GO:0006354">
    <property type="term" value="P:DNA-templated transcription elongation"/>
    <property type="evidence" value="ECO:0007669"/>
    <property type="project" value="InterPro"/>
</dbReference>
<proteinExistence type="predicted"/>
<dbReference type="STRING" id="743722.Sph21_2020"/>
<keyword evidence="1" id="KW-0804">Transcription</keyword>
<protein>
    <submittedName>
        <fullName evidence="3">NGN domain-containing protein</fullName>
    </submittedName>
</protein>
<name>F4CB13_SPHS2</name>
<evidence type="ECO:0000256" key="1">
    <source>
        <dbReference type="ARBA" id="ARBA00023163"/>
    </source>
</evidence>
<dbReference type="eggNOG" id="COG0250">
    <property type="taxonomic scope" value="Bacteria"/>
</dbReference>
<dbReference type="Pfam" id="PF02357">
    <property type="entry name" value="NusG"/>
    <property type="match status" value="1"/>
</dbReference>
<dbReference type="KEGG" id="shg:Sph21_2020"/>
<evidence type="ECO:0000259" key="2">
    <source>
        <dbReference type="SMART" id="SM00738"/>
    </source>
</evidence>
<organism evidence="3">
    <name type="scientific">Sphingobacterium sp. (strain 21)</name>
    <dbReference type="NCBI Taxonomy" id="743722"/>
    <lineage>
        <taxon>Bacteria</taxon>
        <taxon>Pseudomonadati</taxon>
        <taxon>Bacteroidota</taxon>
        <taxon>Sphingobacteriia</taxon>
        <taxon>Sphingobacteriales</taxon>
        <taxon>Sphingobacteriaceae</taxon>
        <taxon>Sphingobacterium</taxon>
    </lineage>
</organism>
<dbReference type="AlphaFoldDB" id="F4CB13"/>
<dbReference type="InterPro" id="IPR036735">
    <property type="entry name" value="NGN_dom_sf"/>
</dbReference>
<dbReference type="NCBIfam" id="NF033644">
    <property type="entry name" value="antiterm_UpxY"/>
    <property type="match status" value="1"/>
</dbReference>